<organism evidence="1 2">
    <name type="scientific">Puccinia graminis f. sp. tritici</name>
    <dbReference type="NCBI Taxonomy" id="56615"/>
    <lineage>
        <taxon>Eukaryota</taxon>
        <taxon>Fungi</taxon>
        <taxon>Dikarya</taxon>
        <taxon>Basidiomycota</taxon>
        <taxon>Pucciniomycotina</taxon>
        <taxon>Pucciniomycetes</taxon>
        <taxon>Pucciniales</taxon>
        <taxon>Pucciniaceae</taxon>
        <taxon>Puccinia</taxon>
    </lineage>
</organism>
<dbReference type="EMBL" id="VDEP01000478">
    <property type="protein sequence ID" value="KAA1072593.1"/>
    <property type="molecule type" value="Genomic_DNA"/>
</dbReference>
<gene>
    <name evidence="1" type="ORF">PGTUg99_022002</name>
</gene>
<proteinExistence type="predicted"/>
<protein>
    <submittedName>
        <fullName evidence="1">Uncharacterized protein</fullName>
    </submittedName>
</protein>
<reference evidence="1 2" key="1">
    <citation type="submission" date="2019-05" db="EMBL/GenBank/DDBJ databases">
        <title>Emergence of the Ug99 lineage of the wheat stem rust pathogen through somatic hybridization.</title>
        <authorList>
            <person name="Li F."/>
            <person name="Upadhyaya N.M."/>
            <person name="Sperschneider J."/>
            <person name="Matny O."/>
            <person name="Nguyen-Phuc H."/>
            <person name="Mago R."/>
            <person name="Raley C."/>
            <person name="Miller M.E."/>
            <person name="Silverstein K.A.T."/>
            <person name="Henningsen E."/>
            <person name="Hirsch C.D."/>
            <person name="Visser B."/>
            <person name="Pretorius Z.A."/>
            <person name="Steffenson B.J."/>
            <person name="Schwessinger B."/>
            <person name="Dodds P.N."/>
            <person name="Figueroa M."/>
        </authorList>
    </citation>
    <scope>NUCLEOTIDE SEQUENCE [LARGE SCALE GENOMIC DNA]</scope>
    <source>
        <strain evidence="1 2">Ug99</strain>
    </source>
</reference>
<dbReference type="AlphaFoldDB" id="A0A5B0M8V4"/>
<evidence type="ECO:0000313" key="1">
    <source>
        <dbReference type="EMBL" id="KAA1072593.1"/>
    </source>
</evidence>
<accession>A0A5B0M8V4</accession>
<dbReference type="Proteomes" id="UP000325313">
    <property type="component" value="Unassembled WGS sequence"/>
</dbReference>
<sequence>MGKLVFPPIPSIRGYLNFRDSTFRMAEEADGDLMIRVSQKRKSSSKALVGVSMEVTGRGCYMLVLPDGIHLRRQAVSFADGIPQPTGEVRLHGGYARV</sequence>
<evidence type="ECO:0000313" key="2">
    <source>
        <dbReference type="Proteomes" id="UP000325313"/>
    </source>
</evidence>
<comment type="caution">
    <text evidence="1">The sequence shown here is derived from an EMBL/GenBank/DDBJ whole genome shotgun (WGS) entry which is preliminary data.</text>
</comment>
<name>A0A5B0M8V4_PUCGR</name>